<gene>
    <name evidence="2" type="ORF">GCM10022197_00900</name>
</gene>
<evidence type="ECO:0000256" key="1">
    <source>
        <dbReference type="SAM" id="MobiDB-lite"/>
    </source>
</evidence>
<proteinExistence type="predicted"/>
<feature type="compositionally biased region" description="Low complexity" evidence="1">
    <location>
        <begin position="97"/>
        <end position="106"/>
    </location>
</feature>
<reference evidence="3" key="1">
    <citation type="journal article" date="2019" name="Int. J. Syst. Evol. Microbiol.">
        <title>The Global Catalogue of Microorganisms (GCM) 10K type strain sequencing project: providing services to taxonomists for standard genome sequencing and annotation.</title>
        <authorList>
            <consortium name="The Broad Institute Genomics Platform"/>
            <consortium name="The Broad Institute Genome Sequencing Center for Infectious Disease"/>
            <person name="Wu L."/>
            <person name="Ma J."/>
        </authorList>
    </citation>
    <scope>NUCLEOTIDE SEQUENCE [LARGE SCALE GENOMIC DNA]</scope>
    <source>
        <strain evidence="3">JCM 16540</strain>
    </source>
</reference>
<feature type="compositionally biased region" description="Low complexity" evidence="1">
    <location>
        <begin position="41"/>
        <end position="87"/>
    </location>
</feature>
<dbReference type="EMBL" id="BAAAYR010000001">
    <property type="protein sequence ID" value="GAA3549909.1"/>
    <property type="molecule type" value="Genomic_DNA"/>
</dbReference>
<keyword evidence="3" id="KW-1185">Reference proteome</keyword>
<sequence>MAGVVRGRRRTAGPLAAAAVLGVLLGSAAFAVAPLPLHGPGPSAGADGPAPSSPSSPSAPGSPSVSRSPSAGATSATPSPVRATPTEHPSPSPSPRSTPRRTPSGPAFTERALLQTSELLEHGWGKAAELSLERGVATKPLLPCVRPDRLPTPPIAAYVATYQGLHTEAAEQVLRLADRDEAEAAVDGFTDEVGRCGTVTSARRVTVGTRHEPDLEGVSEAVWWNVRGTSASDPLRGVLAIARVDDRVTVLYLHATATDPAKTTDVVPLLRQAGLRLV</sequence>
<protein>
    <recommendedName>
        <fullName evidence="4">PknH-like extracellular domain-containing protein</fullName>
    </recommendedName>
</protein>
<evidence type="ECO:0000313" key="3">
    <source>
        <dbReference type="Proteomes" id="UP001500767"/>
    </source>
</evidence>
<evidence type="ECO:0000313" key="2">
    <source>
        <dbReference type="EMBL" id="GAA3549909.1"/>
    </source>
</evidence>
<evidence type="ECO:0008006" key="4">
    <source>
        <dbReference type="Google" id="ProtNLM"/>
    </source>
</evidence>
<dbReference type="RefSeq" id="WP_204912738.1">
    <property type="nucleotide sequence ID" value="NZ_BAAAYR010000001.1"/>
</dbReference>
<comment type="caution">
    <text evidence="2">The sequence shown here is derived from an EMBL/GenBank/DDBJ whole genome shotgun (WGS) entry which is preliminary data.</text>
</comment>
<organism evidence="2 3">
    <name type="scientific">Microlunatus spumicola</name>
    <dbReference type="NCBI Taxonomy" id="81499"/>
    <lineage>
        <taxon>Bacteria</taxon>
        <taxon>Bacillati</taxon>
        <taxon>Actinomycetota</taxon>
        <taxon>Actinomycetes</taxon>
        <taxon>Propionibacteriales</taxon>
        <taxon>Propionibacteriaceae</taxon>
        <taxon>Microlunatus</taxon>
    </lineage>
</organism>
<feature type="region of interest" description="Disordered" evidence="1">
    <location>
        <begin position="41"/>
        <end position="106"/>
    </location>
</feature>
<accession>A0ABP6WF81</accession>
<dbReference type="Proteomes" id="UP001500767">
    <property type="component" value="Unassembled WGS sequence"/>
</dbReference>
<name>A0ABP6WF81_9ACTN</name>